<proteinExistence type="predicted"/>
<evidence type="ECO:0000256" key="5">
    <source>
        <dbReference type="ARBA" id="ARBA00023136"/>
    </source>
</evidence>
<dbReference type="STRING" id="86166.TAGGR_2380"/>
<dbReference type="OrthoDB" id="9787143at2"/>
<evidence type="ECO:0000256" key="2">
    <source>
        <dbReference type="ARBA" id="ARBA00022475"/>
    </source>
</evidence>
<dbReference type="InterPro" id="IPR011577">
    <property type="entry name" value="Cyt_b561_bac/Ni-Hgenase"/>
</dbReference>
<evidence type="ECO:0000313" key="9">
    <source>
        <dbReference type="Proteomes" id="UP000054976"/>
    </source>
</evidence>
<dbReference type="PANTHER" id="PTHR30485">
    <property type="entry name" value="NI/FE-HYDROGENASE 1 B-TYPE CYTOCHROME SUBUNIT"/>
    <property type="match status" value="1"/>
</dbReference>
<dbReference type="Proteomes" id="UP000054976">
    <property type="component" value="Unassembled WGS sequence"/>
</dbReference>
<dbReference type="Pfam" id="PF01292">
    <property type="entry name" value="Ni_hydr_CYTB"/>
    <property type="match status" value="1"/>
</dbReference>
<name>A0A0U9HX60_9BACT</name>
<keyword evidence="3 6" id="KW-0812">Transmembrane</keyword>
<dbReference type="RefSeq" id="WP_059176916.1">
    <property type="nucleotide sequence ID" value="NZ_BCNO01000002.1"/>
</dbReference>
<dbReference type="AlphaFoldDB" id="A0A0U9HX60"/>
<feature type="transmembrane region" description="Helical" evidence="6">
    <location>
        <begin position="60"/>
        <end position="81"/>
    </location>
</feature>
<feature type="domain" description="Cytochrome b561 bacterial/Ni-hydrogenase" evidence="7">
    <location>
        <begin position="7"/>
        <end position="197"/>
    </location>
</feature>
<dbReference type="PROSITE" id="PS51257">
    <property type="entry name" value="PROKAR_LIPOPROTEIN"/>
    <property type="match status" value="1"/>
</dbReference>
<reference evidence="9" key="1">
    <citation type="submission" date="2016-01" db="EMBL/GenBank/DDBJ databases">
        <title>Draft genome sequence of Thermodesulfovibrio aggregans strain TGE-P1.</title>
        <authorList>
            <person name="Sekiguchi Y."/>
            <person name="Ohashi A."/>
            <person name="Matsuura N."/>
            <person name="Tourlousse M.D."/>
        </authorList>
    </citation>
    <scope>NUCLEOTIDE SEQUENCE [LARGE SCALE GENOMIC DNA]</scope>
    <source>
        <strain evidence="9">TGE-P1</strain>
    </source>
</reference>
<accession>A0A0U9HX60</accession>
<dbReference type="InterPro" id="IPR051542">
    <property type="entry name" value="Hydrogenase_cytochrome"/>
</dbReference>
<keyword evidence="5 6" id="KW-0472">Membrane</keyword>
<dbReference type="GO" id="GO:0005886">
    <property type="term" value="C:plasma membrane"/>
    <property type="evidence" value="ECO:0007669"/>
    <property type="project" value="UniProtKB-SubCell"/>
</dbReference>
<evidence type="ECO:0000256" key="1">
    <source>
        <dbReference type="ARBA" id="ARBA00004651"/>
    </source>
</evidence>
<evidence type="ECO:0000313" key="8">
    <source>
        <dbReference type="EMBL" id="GAQ95485.1"/>
    </source>
</evidence>
<evidence type="ECO:0000256" key="3">
    <source>
        <dbReference type="ARBA" id="ARBA00022692"/>
    </source>
</evidence>
<keyword evidence="4 6" id="KW-1133">Transmembrane helix</keyword>
<dbReference type="GO" id="GO:0020037">
    <property type="term" value="F:heme binding"/>
    <property type="evidence" value="ECO:0007669"/>
    <property type="project" value="TreeGrafter"/>
</dbReference>
<dbReference type="EMBL" id="BCNO01000002">
    <property type="protein sequence ID" value="GAQ95485.1"/>
    <property type="molecule type" value="Genomic_DNA"/>
</dbReference>
<organism evidence="8 9">
    <name type="scientific">Thermodesulfovibrio aggregans</name>
    <dbReference type="NCBI Taxonomy" id="86166"/>
    <lineage>
        <taxon>Bacteria</taxon>
        <taxon>Pseudomonadati</taxon>
        <taxon>Nitrospirota</taxon>
        <taxon>Thermodesulfovibrionia</taxon>
        <taxon>Thermodesulfovibrionales</taxon>
        <taxon>Thermodesulfovibrionaceae</taxon>
        <taxon>Thermodesulfovibrio</taxon>
    </lineage>
</organism>
<feature type="transmembrane region" description="Helical" evidence="6">
    <location>
        <begin position="20"/>
        <end position="40"/>
    </location>
</feature>
<dbReference type="SUPFAM" id="SSF81342">
    <property type="entry name" value="Transmembrane di-heme cytochromes"/>
    <property type="match status" value="1"/>
</dbReference>
<comment type="subcellular location">
    <subcellularLocation>
        <location evidence="1">Cell membrane</location>
        <topology evidence="1">Multi-pass membrane protein</topology>
    </subcellularLocation>
</comment>
<dbReference type="InterPro" id="IPR016174">
    <property type="entry name" value="Di-haem_cyt_TM"/>
</dbReference>
<dbReference type="GO" id="GO:0022904">
    <property type="term" value="P:respiratory electron transport chain"/>
    <property type="evidence" value="ECO:0007669"/>
    <property type="project" value="InterPro"/>
</dbReference>
<protein>
    <submittedName>
        <fullName evidence="8">Formate dehydrogenase, gamma subunit</fullName>
    </submittedName>
</protein>
<dbReference type="PANTHER" id="PTHR30485:SF1">
    <property type="entry name" value="CYTOCHROME YDHU-RELATED"/>
    <property type="match status" value="1"/>
</dbReference>
<dbReference type="GO" id="GO:0009055">
    <property type="term" value="F:electron transfer activity"/>
    <property type="evidence" value="ECO:0007669"/>
    <property type="project" value="InterPro"/>
</dbReference>
<gene>
    <name evidence="8" type="ORF">TAGGR_2380</name>
</gene>
<evidence type="ECO:0000256" key="6">
    <source>
        <dbReference type="SAM" id="Phobius"/>
    </source>
</evidence>
<evidence type="ECO:0000259" key="7">
    <source>
        <dbReference type="Pfam" id="PF01292"/>
    </source>
</evidence>
<sequence length="218" mass="24930">MKNKIKRHSIIELIEHWSIALSGIVLLFTGLGCLPLYKRYYITEIPGFAWTADFYYVTTVHYVASAVFVAAVVFHIFYHGLRKDFALLPKKGDLSQSIKVLAAMIGIGKEPPSDKYLPEQRIAYVGIGLVILILTVTGIIKVLKNLEWLILSPEIESINTLIHTLTGFLFMIALIIHVGTVVLFKSNWPLLKSMFTGWIDEDYVKHRHSIWYEKIKMH</sequence>
<feature type="transmembrane region" description="Helical" evidence="6">
    <location>
        <begin position="160"/>
        <end position="184"/>
    </location>
</feature>
<keyword evidence="2" id="KW-1003">Cell membrane</keyword>
<dbReference type="Gene3D" id="1.20.950.20">
    <property type="entry name" value="Transmembrane di-heme cytochromes, Chain C"/>
    <property type="match status" value="1"/>
</dbReference>
<keyword evidence="9" id="KW-1185">Reference proteome</keyword>
<comment type="caution">
    <text evidence="8">The sequence shown here is derived from an EMBL/GenBank/DDBJ whole genome shotgun (WGS) entry which is preliminary data.</text>
</comment>
<feature type="transmembrane region" description="Helical" evidence="6">
    <location>
        <begin position="122"/>
        <end position="140"/>
    </location>
</feature>
<evidence type="ECO:0000256" key="4">
    <source>
        <dbReference type="ARBA" id="ARBA00022989"/>
    </source>
</evidence>